<dbReference type="GO" id="GO:0005829">
    <property type="term" value="C:cytosol"/>
    <property type="evidence" value="ECO:0007669"/>
    <property type="project" value="TreeGrafter"/>
</dbReference>
<keyword evidence="4" id="KW-1185">Reference proteome</keyword>
<dbReference type="SUPFAM" id="SSF51735">
    <property type="entry name" value="NAD(P)-binding Rossmann-fold domains"/>
    <property type="match status" value="1"/>
</dbReference>
<evidence type="ECO:0000256" key="1">
    <source>
        <dbReference type="ARBA" id="ARBA00023027"/>
    </source>
</evidence>
<evidence type="ECO:0000259" key="2">
    <source>
        <dbReference type="Pfam" id="PF01210"/>
    </source>
</evidence>
<gene>
    <name evidence="3" type="ORF">A3Q56_02578</name>
</gene>
<dbReference type="AlphaFoldDB" id="A0A177B5Y1"/>
<dbReference type="EMBL" id="LWCA01000244">
    <property type="protein sequence ID" value="OAF69675.1"/>
    <property type="molecule type" value="Genomic_DNA"/>
</dbReference>
<dbReference type="GO" id="GO:0051287">
    <property type="term" value="F:NAD binding"/>
    <property type="evidence" value="ECO:0007669"/>
    <property type="project" value="InterPro"/>
</dbReference>
<dbReference type="PANTHER" id="PTHR11728">
    <property type="entry name" value="GLYCEROL-3-PHOSPHATE DEHYDROGENASE"/>
    <property type="match status" value="1"/>
</dbReference>
<dbReference type="Proteomes" id="UP000078046">
    <property type="component" value="Unassembled WGS sequence"/>
</dbReference>
<dbReference type="InterPro" id="IPR036291">
    <property type="entry name" value="NAD(P)-bd_dom_sf"/>
</dbReference>
<feature type="domain" description="Glycerol-3-phosphate dehydrogenase NAD-dependent N-terminal" evidence="2">
    <location>
        <begin position="7"/>
        <end position="75"/>
    </location>
</feature>
<evidence type="ECO:0000313" key="4">
    <source>
        <dbReference type="Proteomes" id="UP000078046"/>
    </source>
</evidence>
<dbReference type="GO" id="GO:0047952">
    <property type="term" value="F:glycerol-3-phosphate dehydrogenase [NAD(P)+] activity"/>
    <property type="evidence" value="ECO:0007669"/>
    <property type="project" value="TreeGrafter"/>
</dbReference>
<evidence type="ECO:0000313" key="3">
    <source>
        <dbReference type="EMBL" id="OAF69675.1"/>
    </source>
</evidence>
<sequence>MAIEKTKISIIGSGNWGSAIAKIVGKNVLNDEIFDDEVRMYVYEEIIGGEKLTDIINTKHENVKYLPGHKISGNV</sequence>
<dbReference type="Gene3D" id="3.40.50.720">
    <property type="entry name" value="NAD(P)-binding Rossmann-like Domain"/>
    <property type="match status" value="1"/>
</dbReference>
<feature type="non-terminal residue" evidence="3">
    <location>
        <position position="75"/>
    </location>
</feature>
<dbReference type="GO" id="GO:0046168">
    <property type="term" value="P:glycerol-3-phosphate catabolic process"/>
    <property type="evidence" value="ECO:0007669"/>
    <property type="project" value="InterPro"/>
</dbReference>
<dbReference type="InterPro" id="IPR011128">
    <property type="entry name" value="G3P_DH_NAD-dep_N"/>
</dbReference>
<name>A0A177B5Y1_9BILA</name>
<dbReference type="Pfam" id="PF01210">
    <property type="entry name" value="NAD_Gly3P_dh_N"/>
    <property type="match status" value="1"/>
</dbReference>
<proteinExistence type="predicted"/>
<reference evidence="3 4" key="1">
    <citation type="submission" date="2016-04" db="EMBL/GenBank/DDBJ databases">
        <title>The genome of Intoshia linei affirms orthonectids as highly simplified spiralians.</title>
        <authorList>
            <person name="Mikhailov K.V."/>
            <person name="Slusarev G.S."/>
            <person name="Nikitin M.A."/>
            <person name="Logacheva M.D."/>
            <person name="Penin A."/>
            <person name="Aleoshin V."/>
            <person name="Panchin Y.V."/>
        </authorList>
    </citation>
    <scope>NUCLEOTIDE SEQUENCE [LARGE SCALE GENOMIC DNA]</scope>
    <source>
        <strain evidence="3">Intl2013</strain>
        <tissue evidence="3">Whole animal</tissue>
    </source>
</reference>
<dbReference type="OrthoDB" id="10263760at2759"/>
<accession>A0A177B5Y1</accession>
<dbReference type="PANTHER" id="PTHR11728:SF8">
    <property type="entry name" value="GLYCEROL-3-PHOSPHATE DEHYDROGENASE [NAD(+)]-RELATED"/>
    <property type="match status" value="1"/>
</dbReference>
<comment type="caution">
    <text evidence="3">The sequence shown here is derived from an EMBL/GenBank/DDBJ whole genome shotgun (WGS) entry which is preliminary data.</text>
</comment>
<keyword evidence="1" id="KW-0520">NAD</keyword>
<protein>
    <recommendedName>
        <fullName evidence="2">Glycerol-3-phosphate dehydrogenase NAD-dependent N-terminal domain-containing protein</fullName>
    </recommendedName>
</protein>
<organism evidence="3 4">
    <name type="scientific">Intoshia linei</name>
    <dbReference type="NCBI Taxonomy" id="1819745"/>
    <lineage>
        <taxon>Eukaryota</taxon>
        <taxon>Metazoa</taxon>
        <taxon>Spiralia</taxon>
        <taxon>Lophotrochozoa</taxon>
        <taxon>Mesozoa</taxon>
        <taxon>Orthonectida</taxon>
        <taxon>Rhopaluridae</taxon>
        <taxon>Intoshia</taxon>
    </lineage>
</organism>